<keyword evidence="3" id="KW-1185">Reference proteome</keyword>
<dbReference type="Proteomes" id="UP000800200">
    <property type="component" value="Unassembled WGS sequence"/>
</dbReference>
<dbReference type="EMBL" id="ML994629">
    <property type="protein sequence ID" value="KAF2186699.1"/>
    <property type="molecule type" value="Genomic_DNA"/>
</dbReference>
<dbReference type="InterPro" id="IPR058525">
    <property type="entry name" value="DUF8212"/>
</dbReference>
<organism evidence="2 3">
    <name type="scientific">Zopfia rhizophila CBS 207.26</name>
    <dbReference type="NCBI Taxonomy" id="1314779"/>
    <lineage>
        <taxon>Eukaryota</taxon>
        <taxon>Fungi</taxon>
        <taxon>Dikarya</taxon>
        <taxon>Ascomycota</taxon>
        <taxon>Pezizomycotina</taxon>
        <taxon>Dothideomycetes</taxon>
        <taxon>Dothideomycetes incertae sedis</taxon>
        <taxon>Zopfiaceae</taxon>
        <taxon>Zopfia</taxon>
    </lineage>
</organism>
<evidence type="ECO:0000259" key="1">
    <source>
        <dbReference type="Pfam" id="PF26640"/>
    </source>
</evidence>
<accession>A0A6A6E802</accession>
<dbReference type="PANTHER" id="PTHR10622:SF10">
    <property type="entry name" value="HET DOMAIN-CONTAINING PROTEIN"/>
    <property type="match status" value="1"/>
</dbReference>
<dbReference type="OrthoDB" id="674604at2759"/>
<evidence type="ECO:0000313" key="3">
    <source>
        <dbReference type="Proteomes" id="UP000800200"/>
    </source>
</evidence>
<reference evidence="2" key="1">
    <citation type="journal article" date="2020" name="Stud. Mycol.">
        <title>101 Dothideomycetes genomes: a test case for predicting lifestyles and emergence of pathogens.</title>
        <authorList>
            <person name="Haridas S."/>
            <person name="Albert R."/>
            <person name="Binder M."/>
            <person name="Bloem J."/>
            <person name="Labutti K."/>
            <person name="Salamov A."/>
            <person name="Andreopoulos B."/>
            <person name="Baker S."/>
            <person name="Barry K."/>
            <person name="Bills G."/>
            <person name="Bluhm B."/>
            <person name="Cannon C."/>
            <person name="Castanera R."/>
            <person name="Culley D."/>
            <person name="Daum C."/>
            <person name="Ezra D."/>
            <person name="Gonzalez J."/>
            <person name="Henrissat B."/>
            <person name="Kuo A."/>
            <person name="Liang C."/>
            <person name="Lipzen A."/>
            <person name="Lutzoni F."/>
            <person name="Magnuson J."/>
            <person name="Mondo S."/>
            <person name="Nolan M."/>
            <person name="Ohm R."/>
            <person name="Pangilinan J."/>
            <person name="Park H.-J."/>
            <person name="Ramirez L."/>
            <person name="Alfaro M."/>
            <person name="Sun H."/>
            <person name="Tritt A."/>
            <person name="Yoshinaga Y."/>
            <person name="Zwiers L.-H."/>
            <person name="Turgeon B."/>
            <person name="Goodwin S."/>
            <person name="Spatafora J."/>
            <person name="Crous P."/>
            <person name="Grigoriev I."/>
        </authorList>
    </citation>
    <scope>NUCLEOTIDE SEQUENCE</scope>
    <source>
        <strain evidence="2">CBS 207.26</strain>
    </source>
</reference>
<sequence>MQLKTGKRKLGPRAQSLGKLGAGDRCCIDKSSSAELSEAINSMYRWYNNAKVCYAYLVDVPDDTDARKKDSAFQKSRWFTRGWTLQELLAPRDFVFYSKGWVELGRKEALRERIAETTQIDKTALIFCDLRSFSVAQKIAWASNRVTTRGEDAAYSLLGIVGVNMLLLYGEGSEKAFLRLQEEIMKYSDDQSLFAWFDSSHEDSAAMGLIAKSPWEFRNCSSIVPVRTWETSEPYNMTNMGLRIKLSL</sequence>
<evidence type="ECO:0000313" key="2">
    <source>
        <dbReference type="EMBL" id="KAF2186699.1"/>
    </source>
</evidence>
<dbReference type="AlphaFoldDB" id="A0A6A6E802"/>
<gene>
    <name evidence="2" type="ORF">K469DRAFT_663744</name>
</gene>
<name>A0A6A6E802_9PEZI</name>
<dbReference type="Pfam" id="PF26640">
    <property type="entry name" value="DUF8212"/>
    <property type="match status" value="1"/>
</dbReference>
<feature type="domain" description="DUF8212" evidence="1">
    <location>
        <begin position="175"/>
        <end position="201"/>
    </location>
</feature>
<feature type="non-terminal residue" evidence="2">
    <location>
        <position position="248"/>
    </location>
</feature>
<proteinExistence type="predicted"/>
<dbReference type="PANTHER" id="PTHR10622">
    <property type="entry name" value="HET DOMAIN-CONTAINING PROTEIN"/>
    <property type="match status" value="1"/>
</dbReference>
<protein>
    <submittedName>
        <fullName evidence="2">HET-domain-containing protein</fullName>
    </submittedName>
</protein>